<evidence type="ECO:0000313" key="4">
    <source>
        <dbReference type="EMBL" id="CAL1156038.1"/>
    </source>
</evidence>
<dbReference type="EMBL" id="CAMXCT010003135">
    <property type="protein sequence ID" value="CAI4002663.1"/>
    <property type="molecule type" value="Genomic_DNA"/>
</dbReference>
<feature type="region of interest" description="Disordered" evidence="2">
    <location>
        <begin position="170"/>
        <end position="207"/>
    </location>
</feature>
<evidence type="ECO:0000256" key="2">
    <source>
        <dbReference type="SAM" id="MobiDB-lite"/>
    </source>
</evidence>
<dbReference type="OrthoDB" id="440580at2759"/>
<sequence>MASVQLEFFRAQKVSRAVDLQISTPRCASHGCNSLERALANQLAACKKMQKDAKRYEDQRGSKRTQLTLYDTFALEHGKIFEFLDHDKNGLGLDQGLSSDRSDSLVSLDEFHTAIEAAAPVKSLEESLSPLALRLTCMSALHILIATIRTAVLSLRALADSLEAAVRQAERQPQDLERASSPPASDFGWDRVSSAPSAEPELPAPGPLPGVQFNNYDAIAGSLTGAPPAAFDFCGRLTGSDQSVRQRIQRAWEAGLWARATLEGKIEKPRPTPALNIKATIYVVLRAPGLLRPVAVTSAAEYYRVLPRFSPGSVSHSFPSQGEAKTYCLELKSVKTLDKGPLLLHILQLPQFQLEDQAVEPLEVFAVPIFTRKNGLLLALPMNSIPEEIMLSGVDPTGDQLLGPCTVVSVSLAAEEEDGTEVTLDMETEVILADFHMSILPRLRQFDPVTEGQDVLKFFGEDIDVIPLASSLLEAATHWVEGAAADRLTFYSADEGPSLPAPAHPRAVQGKAKAKASSRKVTTATLSEQLSSLAQAIPAISSQLTDMQSRQDKMEALLTSPGLAARRMPQRMDFEKPPATPKPMGSMQFMNAVGLPPRVRASPGPQQHGGFPEDEPNVPLEEEPELQPDTADPIVQSLFIQQKALTSLVAHLTQDGLADLGGSGASSSSLSLKGSAKREKLMADLSSRKGSFLLKVAQNAYRRLKPTEVLPPDLPSFQGKAVFTKYLERQGGFGGAQRDLGLVMWLLANVADQMVAGDQKGAQEMLALTLVALEQVAQDGGKWEVGWLLSLQEDPPSGVFAARPQTTNPRLRAFAPLCPPEWATTALAFVKEADLISSRRQEALPGKKQPGGGQKDEKDESWKKKNPRYAKKPKAEEDKAEIKSQCSSHDEACCSDVQAAEVGSDKALFPLPVPKEGIFVDCSKGGSRCRRRCLVNMRNLLKACGNCQELVSVPSSGRRTTSLTAQLADLCEFLTWQGAPADPYRGGFQGADSGLADIWIQPDKTRDESLTPYRSLDASRLKLSGSGAWDPTSFLSDALWMAYVEPASLMFRSDPGTLDVPDLTEEDGDEVLALAKVWDARGLLFLVHDQPDMTPTSMRFFNCYKAQQVDRMIGDRRARNAIEGIIPGASRALPTAVSLACLEIDPAKERFSVCISDRKDFYHQFKVSPERAKTNVCYPPLPLKELADTSAFAAWAQDFALKKRKKYDRLLHGDFLGKDRKPQPTCDVSPDTQVRVCFASLPQGDALGVEFAVDSHRALMASRGLLPEINELRSDRVFRGDKDLCGLVIDDFYTLSILPAERSANEASWACTTMQSAQNLYQSEGLLGSSEKDVYDADFAKVTGAELDSSESTRALGLATLASPWKKRMSLSFLSLKLAALKYTTDSLHLCLLGGWVHSLLYRRKVAQELTILAVLAPLMTTDLSAVLQSEVYATDASDAKGAIVKTHVTPTLARALWRSGRKKGGYVRMLSREQALVQKLDFLAEQFPEEQDREATLGPQKPLALRFHFIEVCGGSGKVSACVAERGWVVGPVLDLDRSPHYDFKSLRVLSWIFHLLEEGLLDACMLEPPCTTFSPAQHPASRSYELPRGFDPTDDKTHLGTTLALRALAVLWKACQVEALALLEQPRKSKMRRLSEWEFLVASGLAQEFITASCMFGSIHLKEFVFLACGLEGEGLCRRCSKDHEHVQIAGQWTKPSATYVDALAQELAETFHKALLRKLRFEHTWNDKKGDHPTRDNEMPEPLKSGLDQNAELPELLDFARGESLRRPYANWVRLFSLLRPGPYPWFSVSESWRFMHHKLRHFPFRYSLRHVCQDFSVLDFDSTLGFPGEGPSLCLWIWIFFVFLPRSPGLGSSVAWTFHVFSDPVFSFSGPLRFGSLDYALPWTMQASWSFASLQPELPPSTSKPEPCRSVRPSHQGIVLSGFFRLWTLRLVSLVSVFECSSAASHGVAVLPRDAGDKRRAASRGILELPTGRPVLGQTQKQRDVLVAGFDEWLKGEGFSLQEILFVAEPDVETLNIQLERFGRLLYRAGVEFFPWVLARAESLKQAMIPEVVWPYLLRDDAVATALNG</sequence>
<evidence type="ECO:0000313" key="5">
    <source>
        <dbReference type="Proteomes" id="UP001152797"/>
    </source>
</evidence>
<accession>A0A9P1G778</accession>
<name>A0A9P1G778_9DINO</name>
<evidence type="ECO:0000313" key="3">
    <source>
        <dbReference type="EMBL" id="CAI4002663.1"/>
    </source>
</evidence>
<gene>
    <name evidence="3" type="ORF">C1SCF055_LOCUS28603</name>
</gene>
<evidence type="ECO:0000256" key="1">
    <source>
        <dbReference type="SAM" id="Coils"/>
    </source>
</evidence>
<comment type="caution">
    <text evidence="3">The sequence shown here is derived from an EMBL/GenBank/DDBJ whole genome shotgun (WGS) entry which is preliminary data.</text>
</comment>
<feature type="region of interest" description="Disordered" evidence="2">
    <location>
        <begin position="598"/>
        <end position="625"/>
    </location>
</feature>
<feature type="region of interest" description="Disordered" evidence="2">
    <location>
        <begin position="840"/>
        <end position="881"/>
    </location>
</feature>
<reference evidence="4" key="2">
    <citation type="submission" date="2024-04" db="EMBL/GenBank/DDBJ databases">
        <authorList>
            <person name="Chen Y."/>
            <person name="Shah S."/>
            <person name="Dougan E. K."/>
            <person name="Thang M."/>
            <person name="Chan C."/>
        </authorList>
    </citation>
    <scope>NUCLEOTIDE SEQUENCE [LARGE SCALE GENOMIC DNA]</scope>
</reference>
<dbReference type="EMBL" id="CAMXCT020003135">
    <property type="protein sequence ID" value="CAL1156038.1"/>
    <property type="molecule type" value="Genomic_DNA"/>
</dbReference>
<dbReference type="Proteomes" id="UP001152797">
    <property type="component" value="Unassembled WGS sequence"/>
</dbReference>
<feature type="region of interest" description="Disordered" evidence="2">
    <location>
        <begin position="496"/>
        <end position="516"/>
    </location>
</feature>
<dbReference type="EMBL" id="CAMXCT030003135">
    <property type="protein sequence ID" value="CAL4789975.1"/>
    <property type="molecule type" value="Genomic_DNA"/>
</dbReference>
<feature type="compositionally biased region" description="Basic and acidic residues" evidence="2">
    <location>
        <begin position="854"/>
        <end position="863"/>
    </location>
</feature>
<feature type="coiled-coil region" evidence="1">
    <location>
        <begin position="32"/>
        <end position="59"/>
    </location>
</feature>
<protein>
    <submittedName>
        <fullName evidence="3">Uncharacterized protein</fullName>
    </submittedName>
</protein>
<reference evidence="3" key="1">
    <citation type="submission" date="2022-10" db="EMBL/GenBank/DDBJ databases">
        <authorList>
            <person name="Chen Y."/>
            <person name="Dougan E. K."/>
            <person name="Chan C."/>
            <person name="Rhodes N."/>
            <person name="Thang M."/>
        </authorList>
    </citation>
    <scope>NUCLEOTIDE SEQUENCE</scope>
</reference>
<feature type="compositionally biased region" description="Acidic residues" evidence="2">
    <location>
        <begin position="612"/>
        <end position="625"/>
    </location>
</feature>
<keyword evidence="5" id="KW-1185">Reference proteome</keyword>
<organism evidence="3">
    <name type="scientific">Cladocopium goreaui</name>
    <dbReference type="NCBI Taxonomy" id="2562237"/>
    <lineage>
        <taxon>Eukaryota</taxon>
        <taxon>Sar</taxon>
        <taxon>Alveolata</taxon>
        <taxon>Dinophyceae</taxon>
        <taxon>Suessiales</taxon>
        <taxon>Symbiodiniaceae</taxon>
        <taxon>Cladocopium</taxon>
    </lineage>
</organism>
<proteinExistence type="predicted"/>
<keyword evidence="1" id="KW-0175">Coiled coil</keyword>